<comment type="caution">
    <text evidence="1">The sequence shown here is derived from an EMBL/GenBank/DDBJ whole genome shotgun (WGS) entry which is preliminary data.</text>
</comment>
<protein>
    <submittedName>
        <fullName evidence="1">Uncharacterized protein</fullName>
    </submittedName>
</protein>
<reference evidence="1" key="1">
    <citation type="submission" date="2019-12" db="EMBL/GenBank/DDBJ databases">
        <title>Ruegeria JWLKs population differentiation of coral mucus and skeleton niches.</title>
        <authorList>
            <person name="Luo D."/>
        </authorList>
    </citation>
    <scope>NUCLEOTIDE SEQUENCE</scope>
    <source>
        <strain evidence="1">HKCCD6181</strain>
    </source>
</reference>
<evidence type="ECO:0000313" key="2">
    <source>
        <dbReference type="Proteomes" id="UP000597886"/>
    </source>
</evidence>
<dbReference type="EMBL" id="WVRA01000009">
    <property type="protein sequence ID" value="NOE20284.1"/>
    <property type="molecule type" value="Genomic_DNA"/>
</dbReference>
<accession>A0AA90Z427</accession>
<dbReference type="AlphaFoldDB" id="A0AA90Z427"/>
<organism evidence="1 2">
    <name type="scientific">Ruegeria atlantica</name>
    <dbReference type="NCBI Taxonomy" id="81569"/>
    <lineage>
        <taxon>Bacteria</taxon>
        <taxon>Pseudomonadati</taxon>
        <taxon>Pseudomonadota</taxon>
        <taxon>Alphaproteobacteria</taxon>
        <taxon>Rhodobacterales</taxon>
        <taxon>Roseobacteraceae</taxon>
        <taxon>Ruegeria</taxon>
    </lineage>
</organism>
<evidence type="ECO:0000313" key="1">
    <source>
        <dbReference type="EMBL" id="NOE20284.1"/>
    </source>
</evidence>
<name>A0AA90Z427_9RHOB</name>
<dbReference type="Proteomes" id="UP000597886">
    <property type="component" value="Unassembled WGS sequence"/>
</dbReference>
<proteinExistence type="predicted"/>
<dbReference type="RefSeq" id="WP_171331572.1">
    <property type="nucleotide sequence ID" value="NZ_WVRA01000009.1"/>
</dbReference>
<gene>
    <name evidence="1" type="ORF">GS634_19345</name>
</gene>
<sequence length="60" mass="6464">MTEKLPDYLAQGEAARLFPVLSTTSKEGRTTSIVLACMVQIEELGAALLQSVGQKRGKRA</sequence>